<dbReference type="InterPro" id="IPR006627">
    <property type="entry name" value="TDU_repeat"/>
</dbReference>
<proteinExistence type="predicted"/>
<evidence type="ECO:0000256" key="1">
    <source>
        <dbReference type="SAM" id="MobiDB-lite"/>
    </source>
</evidence>
<feature type="region of interest" description="Disordered" evidence="1">
    <location>
        <begin position="256"/>
        <end position="291"/>
    </location>
</feature>
<dbReference type="AlphaFoldDB" id="A0A6J1RXP4"/>
<feature type="compositionally biased region" description="Pro residues" evidence="1">
    <location>
        <begin position="122"/>
        <end position="133"/>
    </location>
</feature>
<reference evidence="4" key="1">
    <citation type="submission" date="2025-08" db="UniProtKB">
        <authorList>
            <consortium name="RefSeq"/>
        </authorList>
    </citation>
    <scope>IDENTIFICATION</scope>
    <source>
        <tissue evidence="4">Whole organism</tissue>
    </source>
</reference>
<feature type="region of interest" description="Disordered" evidence="1">
    <location>
        <begin position="32"/>
        <end position="189"/>
    </location>
</feature>
<keyword evidence="2" id="KW-0732">Signal</keyword>
<dbReference type="OrthoDB" id="10040691at2759"/>
<dbReference type="Proteomes" id="UP000504606">
    <property type="component" value="Unplaced"/>
</dbReference>
<dbReference type="PANTHER" id="PTHR17604">
    <property type="entry name" value="TRANSCRIPTION COFACTOR VESTIGIAL-LIKE PROTEIN 4"/>
    <property type="match status" value="1"/>
</dbReference>
<dbReference type="PANTHER" id="PTHR17604:SF7">
    <property type="entry name" value="TONDU-DOMAIN-CONTAINING GROWTH INHIBITOR, ISOFORM A"/>
    <property type="match status" value="1"/>
</dbReference>
<feature type="signal peptide" evidence="2">
    <location>
        <begin position="1"/>
        <end position="19"/>
    </location>
</feature>
<evidence type="ECO:0000256" key="2">
    <source>
        <dbReference type="SAM" id="SignalP"/>
    </source>
</evidence>
<dbReference type="KEGG" id="foc:113203327"/>
<dbReference type="GO" id="GO:0045892">
    <property type="term" value="P:negative regulation of DNA-templated transcription"/>
    <property type="evidence" value="ECO:0007669"/>
    <property type="project" value="TreeGrafter"/>
</dbReference>
<dbReference type="SMART" id="SM00711">
    <property type="entry name" value="TDU"/>
    <property type="match status" value="2"/>
</dbReference>
<dbReference type="RefSeq" id="XP_026273734.1">
    <property type="nucleotide sequence ID" value="XM_026417949.2"/>
</dbReference>
<evidence type="ECO:0000313" key="3">
    <source>
        <dbReference type="Proteomes" id="UP000504606"/>
    </source>
</evidence>
<dbReference type="Pfam" id="PF15245">
    <property type="entry name" value="VGLL4"/>
    <property type="match status" value="1"/>
</dbReference>
<accession>A0A6J1RXP4</accession>
<feature type="region of interest" description="Disordered" evidence="1">
    <location>
        <begin position="218"/>
        <end position="239"/>
    </location>
</feature>
<evidence type="ECO:0000313" key="4">
    <source>
        <dbReference type="RefSeq" id="XP_026273734.1"/>
    </source>
</evidence>
<dbReference type="GO" id="GO:0001223">
    <property type="term" value="F:transcription coactivator binding"/>
    <property type="evidence" value="ECO:0007669"/>
    <property type="project" value="TreeGrafter"/>
</dbReference>
<dbReference type="GeneID" id="113203327"/>
<gene>
    <name evidence="4" type="primary">LOC113203327</name>
</gene>
<name>A0A6J1RXP4_FRAOC</name>
<sequence length="291" mass="31210">MSAAMCVGGVLCNWHLTGCSLWQPWVEGQQQQQEEARKSLPSVRWRRDRRARDSLPDYATAKATAVGGQQQQQCGQQGGQQGADAPLDMSTRSRVSPRTAERAAARAAKPAPERRKVSSPIPASPATPPPGRGSPPSYSEAISKPGYRMPLARPSVITCAPPSPTLLKESDKPAKPAKSAKVSESLSGDGMCDPVIDEHFRRSLGKDYLTLFAKKTVSSKPNGTNEDEESNGPSITGLSVDDHFAKALGDTWLKLQKESTSSTLPTVPSKPATKEASNSSIPRQRRGLVTI</sequence>
<keyword evidence="3" id="KW-1185">Reference proteome</keyword>
<protein>
    <submittedName>
        <fullName evidence="4">Protein bassoon-like isoform X1</fullName>
    </submittedName>
</protein>
<dbReference type="InterPro" id="IPR028184">
    <property type="entry name" value="VGLL4"/>
</dbReference>
<organism evidence="3 4">
    <name type="scientific">Frankliniella occidentalis</name>
    <name type="common">Western flower thrips</name>
    <name type="synonym">Euthrips occidentalis</name>
    <dbReference type="NCBI Taxonomy" id="133901"/>
    <lineage>
        <taxon>Eukaryota</taxon>
        <taxon>Metazoa</taxon>
        <taxon>Ecdysozoa</taxon>
        <taxon>Arthropoda</taxon>
        <taxon>Hexapoda</taxon>
        <taxon>Insecta</taxon>
        <taxon>Pterygota</taxon>
        <taxon>Neoptera</taxon>
        <taxon>Paraneoptera</taxon>
        <taxon>Thysanoptera</taxon>
        <taxon>Terebrantia</taxon>
        <taxon>Thripoidea</taxon>
        <taxon>Thripidae</taxon>
        <taxon>Frankliniella</taxon>
    </lineage>
</organism>
<feature type="compositionally biased region" description="Low complexity" evidence="1">
    <location>
        <begin position="176"/>
        <end position="185"/>
    </location>
</feature>
<feature type="chain" id="PRO_5027043150" evidence="2">
    <location>
        <begin position="20"/>
        <end position="291"/>
    </location>
</feature>